<sequence>MKSSIVVDLRKLNRSRDSSERFERERHLMPKGVVCWKLLKTLSIGHVKLNDECEGAAKDVYPYSGNQTWPKGRQYSADGTFPRSSKAFNQLISVGQILRLTHLS</sequence>
<keyword evidence="2" id="KW-1185">Reference proteome</keyword>
<dbReference type="EMBL" id="JACBKZ010000007">
    <property type="protein sequence ID" value="KAF5945507.1"/>
    <property type="molecule type" value="Genomic_DNA"/>
</dbReference>
<evidence type="ECO:0000313" key="2">
    <source>
        <dbReference type="Proteomes" id="UP000593564"/>
    </source>
</evidence>
<organism evidence="1 2">
    <name type="scientific">Camellia sinensis</name>
    <name type="common">Tea plant</name>
    <name type="synonym">Thea sinensis</name>
    <dbReference type="NCBI Taxonomy" id="4442"/>
    <lineage>
        <taxon>Eukaryota</taxon>
        <taxon>Viridiplantae</taxon>
        <taxon>Streptophyta</taxon>
        <taxon>Embryophyta</taxon>
        <taxon>Tracheophyta</taxon>
        <taxon>Spermatophyta</taxon>
        <taxon>Magnoliopsida</taxon>
        <taxon>eudicotyledons</taxon>
        <taxon>Gunneridae</taxon>
        <taxon>Pentapetalae</taxon>
        <taxon>asterids</taxon>
        <taxon>Ericales</taxon>
        <taxon>Theaceae</taxon>
        <taxon>Camellia</taxon>
    </lineage>
</organism>
<gene>
    <name evidence="1" type="ORF">HYC85_015735</name>
</gene>
<evidence type="ECO:0000313" key="1">
    <source>
        <dbReference type="EMBL" id="KAF5945507.1"/>
    </source>
</evidence>
<reference evidence="1 2" key="2">
    <citation type="submission" date="2020-07" db="EMBL/GenBank/DDBJ databases">
        <title>Genome assembly of wild tea tree DASZ reveals pedigree and selection history of tea varieties.</title>
        <authorList>
            <person name="Zhang W."/>
        </authorList>
    </citation>
    <scope>NUCLEOTIDE SEQUENCE [LARGE SCALE GENOMIC DNA]</scope>
    <source>
        <strain evidence="2">cv. G240</strain>
        <tissue evidence="1">Leaf</tissue>
    </source>
</reference>
<dbReference type="Proteomes" id="UP000593564">
    <property type="component" value="Unassembled WGS sequence"/>
</dbReference>
<dbReference type="AlphaFoldDB" id="A0A7J7GYR7"/>
<name>A0A7J7GYR7_CAMSI</name>
<comment type="caution">
    <text evidence="1">The sequence shown here is derived from an EMBL/GenBank/DDBJ whole genome shotgun (WGS) entry which is preliminary data.</text>
</comment>
<protein>
    <submittedName>
        <fullName evidence="1">Uncharacterized protein</fullName>
    </submittedName>
</protein>
<proteinExistence type="predicted"/>
<reference evidence="2" key="1">
    <citation type="journal article" date="2020" name="Nat. Commun.">
        <title>Genome assembly of wild tea tree DASZ reveals pedigree and selection history of tea varieties.</title>
        <authorList>
            <person name="Zhang W."/>
            <person name="Zhang Y."/>
            <person name="Qiu H."/>
            <person name="Guo Y."/>
            <person name="Wan H."/>
            <person name="Zhang X."/>
            <person name="Scossa F."/>
            <person name="Alseekh S."/>
            <person name="Zhang Q."/>
            <person name="Wang P."/>
            <person name="Xu L."/>
            <person name="Schmidt M.H."/>
            <person name="Jia X."/>
            <person name="Li D."/>
            <person name="Zhu A."/>
            <person name="Guo F."/>
            <person name="Chen W."/>
            <person name="Ni D."/>
            <person name="Usadel B."/>
            <person name="Fernie A.R."/>
            <person name="Wen W."/>
        </authorList>
    </citation>
    <scope>NUCLEOTIDE SEQUENCE [LARGE SCALE GENOMIC DNA]</scope>
    <source>
        <strain evidence="2">cv. G240</strain>
    </source>
</reference>
<accession>A0A7J7GYR7</accession>